<protein>
    <submittedName>
        <fullName evidence="1">Uncharacterized protein</fullName>
    </submittedName>
</protein>
<dbReference type="Proteomes" id="UP000440965">
    <property type="component" value="Unassembled WGS sequence"/>
</dbReference>
<comment type="caution">
    <text evidence="1">The sequence shown here is derived from an EMBL/GenBank/DDBJ whole genome shotgun (WGS) entry which is preliminary data.</text>
</comment>
<dbReference type="EMBL" id="WEIK01000004">
    <property type="protein sequence ID" value="MVF48940.1"/>
    <property type="molecule type" value="Genomic_DNA"/>
</dbReference>
<dbReference type="AlphaFoldDB" id="A0A7X3EZZ1"/>
<accession>A0A7X3EZZ1</accession>
<evidence type="ECO:0000313" key="2">
    <source>
        <dbReference type="Proteomes" id="UP000440965"/>
    </source>
</evidence>
<sequence>MQNDNTPYQNGAVIFWKEVNNTGESQSLTLPDWGSGEAVDKSVSGEFSKIAMSDIPSATTITLSQGTGSGKVYIKLKATHQPASLDRTEFQYLMDSYTVGDFISEGLGLTLVEKEGKASRAGIDCHVQLSKAPPAA</sequence>
<proteinExistence type="predicted"/>
<name>A0A7X3EZZ1_9PSED</name>
<dbReference type="RefSeq" id="WP_060498740.1">
    <property type="nucleotide sequence ID" value="NZ_CP014062.1"/>
</dbReference>
<organism evidence="1 2">
    <name type="scientific">Pseudomonas monteilii</name>
    <dbReference type="NCBI Taxonomy" id="76759"/>
    <lineage>
        <taxon>Bacteria</taxon>
        <taxon>Pseudomonadati</taxon>
        <taxon>Pseudomonadota</taxon>
        <taxon>Gammaproteobacteria</taxon>
        <taxon>Pseudomonadales</taxon>
        <taxon>Pseudomonadaceae</taxon>
        <taxon>Pseudomonas</taxon>
    </lineage>
</organism>
<gene>
    <name evidence="1" type="ORF">F9Z43_06215</name>
</gene>
<reference evidence="1 2" key="1">
    <citation type="submission" date="2019-10" db="EMBL/GenBank/DDBJ databases">
        <title>XDR Pseudomonas monteilii producing IMP-16 from LCR.</title>
        <authorList>
            <person name="Ballaben A."/>
            <person name="Doi Y."/>
        </authorList>
    </citation>
    <scope>NUCLEOTIDE SEQUENCE [LARGE SCALE GENOMIC DNA]</scope>
    <source>
        <strain evidence="1 2">597/14</strain>
    </source>
</reference>
<evidence type="ECO:0000313" key="1">
    <source>
        <dbReference type="EMBL" id="MVF48940.1"/>
    </source>
</evidence>